<evidence type="ECO:0000313" key="1">
    <source>
        <dbReference type="EMBL" id="WBO21472.1"/>
    </source>
</evidence>
<evidence type="ECO:0008006" key="3">
    <source>
        <dbReference type="Google" id="ProtNLM"/>
    </source>
</evidence>
<protein>
    <recommendedName>
        <fullName evidence="3">Lipoprotein</fullName>
    </recommendedName>
</protein>
<evidence type="ECO:0000313" key="2">
    <source>
        <dbReference type="Proteomes" id="UP001210865"/>
    </source>
</evidence>
<keyword evidence="2" id="KW-1185">Reference proteome</keyword>
<dbReference type="RefSeq" id="WP_270076121.1">
    <property type="nucleotide sequence ID" value="NZ_CP115174.1"/>
</dbReference>
<name>A0ABY7NLM2_9SPHN</name>
<proteinExistence type="predicted"/>
<sequence length="132" mass="13318">MTRRSFLAPILLTLALAGCNPSSSSSSDDGAIADAAAKAASVPCALAGAQSFTAHCTIERMVSGDGLVLVVHHPDGGFRRLLVATDGRGVMTADGSDQASVTVVDPGTIEVGVGGDRYRLPATVKGQALPAR</sequence>
<gene>
    <name evidence="1" type="ORF">PBT88_14955</name>
</gene>
<accession>A0ABY7NLM2</accession>
<dbReference type="EMBL" id="CP115174">
    <property type="protein sequence ID" value="WBO21472.1"/>
    <property type="molecule type" value="Genomic_DNA"/>
</dbReference>
<dbReference type="PROSITE" id="PS51257">
    <property type="entry name" value="PROKAR_LIPOPROTEIN"/>
    <property type="match status" value="1"/>
</dbReference>
<organism evidence="1 2">
    <name type="scientific">Sphingomonas abietis</name>
    <dbReference type="NCBI Taxonomy" id="3012344"/>
    <lineage>
        <taxon>Bacteria</taxon>
        <taxon>Pseudomonadati</taxon>
        <taxon>Pseudomonadota</taxon>
        <taxon>Alphaproteobacteria</taxon>
        <taxon>Sphingomonadales</taxon>
        <taxon>Sphingomonadaceae</taxon>
        <taxon>Sphingomonas</taxon>
    </lineage>
</organism>
<reference evidence="1 2" key="1">
    <citation type="submission" date="2022-12" db="EMBL/GenBank/DDBJ databases">
        <title>Sphingomonas abieness sp. nov., an endophytic bacterium isolated from Abies koreana.</title>
        <authorList>
            <person name="Jiang L."/>
            <person name="Lee J."/>
        </authorList>
    </citation>
    <scope>NUCLEOTIDE SEQUENCE [LARGE SCALE GENOMIC DNA]</scope>
    <source>
        <strain evidence="2">PAMB 00755</strain>
    </source>
</reference>
<dbReference type="Proteomes" id="UP001210865">
    <property type="component" value="Chromosome"/>
</dbReference>